<dbReference type="InterPro" id="IPR040084">
    <property type="entry name" value="GTPase_Obg"/>
</dbReference>
<dbReference type="Pfam" id="PF04055">
    <property type="entry name" value="Radical_SAM"/>
    <property type="match status" value="1"/>
</dbReference>
<dbReference type="Proteomes" id="UP000018731">
    <property type="component" value="Unassembled WGS sequence"/>
</dbReference>
<keyword evidence="5" id="KW-0408">Iron</keyword>
<evidence type="ECO:0000256" key="1">
    <source>
        <dbReference type="ARBA" id="ARBA00001966"/>
    </source>
</evidence>
<keyword evidence="4" id="KW-0479">Metal-binding</keyword>
<comment type="cofactor">
    <cofactor evidence="1">
        <name>[4Fe-4S] cluster</name>
        <dbReference type="ChEBI" id="CHEBI:49883"/>
    </cofactor>
</comment>
<evidence type="ECO:0000256" key="2">
    <source>
        <dbReference type="ARBA" id="ARBA00022485"/>
    </source>
</evidence>
<dbReference type="Gene3D" id="3.20.20.70">
    <property type="entry name" value="Aldolase class I"/>
    <property type="match status" value="1"/>
</dbReference>
<comment type="caution">
    <text evidence="9">The sequence shown here is derived from an EMBL/GenBank/DDBJ whole genome shotgun (WGS) entry which is preliminary data.</text>
</comment>
<dbReference type="PANTHER" id="PTHR43787:SF11">
    <property type="entry name" value="UPF0026 PROTEIN SLR1464"/>
    <property type="match status" value="1"/>
</dbReference>
<evidence type="ECO:0000256" key="4">
    <source>
        <dbReference type="ARBA" id="ARBA00022723"/>
    </source>
</evidence>
<dbReference type="SFLD" id="SFLDG01083">
    <property type="entry name" value="Uncharacterised_Radical_SAM_Su"/>
    <property type="match status" value="1"/>
</dbReference>
<dbReference type="GO" id="GO:0003824">
    <property type="term" value="F:catalytic activity"/>
    <property type="evidence" value="ECO:0007669"/>
    <property type="project" value="InterPro"/>
</dbReference>
<name>V8C752_9HELI</name>
<dbReference type="SFLD" id="SFLDS00029">
    <property type="entry name" value="Radical_SAM"/>
    <property type="match status" value="1"/>
</dbReference>
<evidence type="ECO:0000256" key="7">
    <source>
        <dbReference type="SAM" id="MobiDB-lite"/>
    </source>
</evidence>
<dbReference type="PANTHER" id="PTHR43787">
    <property type="entry name" value="FEMO COFACTOR BIOSYNTHESIS PROTEIN NIFB-RELATED"/>
    <property type="match status" value="1"/>
</dbReference>
<dbReference type="InterPro" id="IPR007197">
    <property type="entry name" value="rSAM"/>
</dbReference>
<dbReference type="eggNOG" id="COG0731">
    <property type="taxonomic scope" value="Bacteria"/>
</dbReference>
<dbReference type="InterPro" id="IPR013785">
    <property type="entry name" value="Aldolase_TIM"/>
</dbReference>
<reference evidence="9 10" key="1">
    <citation type="journal article" date="2014" name="Genome Announc.">
        <title>Draft genome sequences of six enterohepatic helicobacter species isolated from humans and one from rhesus macaques.</title>
        <authorList>
            <person name="Shen Z."/>
            <person name="Sheh A."/>
            <person name="Young S.K."/>
            <person name="Abouelliel A."/>
            <person name="Ward D.V."/>
            <person name="Earl A.M."/>
            <person name="Fox J.G."/>
        </authorList>
    </citation>
    <scope>NUCLEOTIDE SEQUENCE [LARGE SCALE GENOMIC DNA]</scope>
    <source>
        <strain evidence="9 10">MIT 99-5501</strain>
    </source>
</reference>
<keyword evidence="10" id="KW-1185">Reference proteome</keyword>
<feature type="region of interest" description="Disordered" evidence="7">
    <location>
        <begin position="278"/>
        <end position="309"/>
    </location>
</feature>
<organism evidence="9 10">
    <name type="scientific">Helicobacter macacae MIT 99-5501</name>
    <dbReference type="NCBI Taxonomy" id="1357400"/>
    <lineage>
        <taxon>Bacteria</taxon>
        <taxon>Pseudomonadati</taxon>
        <taxon>Campylobacterota</taxon>
        <taxon>Epsilonproteobacteria</taxon>
        <taxon>Campylobacterales</taxon>
        <taxon>Helicobacteraceae</taxon>
        <taxon>Helicobacter</taxon>
    </lineage>
</organism>
<dbReference type="PROSITE" id="PS51918">
    <property type="entry name" value="RADICAL_SAM"/>
    <property type="match status" value="1"/>
</dbReference>
<gene>
    <name evidence="9" type="ORF">HMPREF2086_01877</name>
</gene>
<protein>
    <recommendedName>
        <fullName evidence="8">Radical SAM core domain-containing protein</fullName>
    </recommendedName>
</protein>
<dbReference type="GO" id="GO:0051539">
    <property type="term" value="F:4 iron, 4 sulfur cluster binding"/>
    <property type="evidence" value="ECO:0007669"/>
    <property type="project" value="UniProtKB-KW"/>
</dbReference>
<evidence type="ECO:0000259" key="8">
    <source>
        <dbReference type="PROSITE" id="PS51918"/>
    </source>
</evidence>
<keyword evidence="3" id="KW-0949">S-adenosyl-L-methionine</keyword>
<dbReference type="InterPro" id="IPR058240">
    <property type="entry name" value="rSAM_sf"/>
</dbReference>
<dbReference type="RefSeq" id="WP_023928701.1">
    <property type="nucleotide sequence ID" value="NZ_KI669455.1"/>
</dbReference>
<dbReference type="HOGENOM" id="CLU_058377_0_1_7"/>
<evidence type="ECO:0000256" key="6">
    <source>
        <dbReference type="ARBA" id="ARBA00023014"/>
    </source>
</evidence>
<dbReference type="STRING" id="1357400.HMPREF2086_01877"/>
<sequence length="367" mass="40950">MPPKNPTPQNPIKNTAQISPQIIFGPVLSRRFGRSLGVDLSPSVKQCNFDCVYCELHKAKPVDSMSEIVPYTQILEAIKGGLQAHKDICVLTFTATGEPTLYPQLYELISATKPLLPPHIKTLILSNGSKFQAQKKALALFDIVKFSIDAAILGDFRKIDRPSKRLSLPSILRGIEDFSIDFRGELVAEVLLVEGHNDSEENLRSIAEFLRNIRISRVDLGSIDRPSAYQVKAVSEEKLRWASEFFAGLNLSLPKRAKIESKDALSVADISQVCPKDCSKKDCSKNKKTKSSNPKQSQNLPPNNHKNAKSYTKDSLLKFIATRPVERDEAELLFDKRTLKILSSLLEEKKIALKSQAQNTFYTIAKA</sequence>
<accession>V8C752</accession>
<evidence type="ECO:0000256" key="3">
    <source>
        <dbReference type="ARBA" id="ARBA00022691"/>
    </source>
</evidence>
<proteinExistence type="predicted"/>
<dbReference type="PATRIC" id="fig|1357400.3.peg.2544"/>
<dbReference type="SUPFAM" id="SSF102114">
    <property type="entry name" value="Radical SAM enzymes"/>
    <property type="match status" value="1"/>
</dbReference>
<evidence type="ECO:0000313" key="10">
    <source>
        <dbReference type="Proteomes" id="UP000018731"/>
    </source>
</evidence>
<dbReference type="GO" id="GO:0046872">
    <property type="term" value="F:metal ion binding"/>
    <property type="evidence" value="ECO:0007669"/>
    <property type="project" value="UniProtKB-KW"/>
</dbReference>
<evidence type="ECO:0000256" key="5">
    <source>
        <dbReference type="ARBA" id="ARBA00023004"/>
    </source>
</evidence>
<dbReference type="CDD" id="cd01335">
    <property type="entry name" value="Radical_SAM"/>
    <property type="match status" value="1"/>
</dbReference>
<keyword evidence="6" id="KW-0411">Iron-sulfur</keyword>
<dbReference type="EMBL" id="AZJI01000009">
    <property type="protein sequence ID" value="ETD22561.1"/>
    <property type="molecule type" value="Genomic_DNA"/>
</dbReference>
<feature type="domain" description="Radical SAM core" evidence="8">
    <location>
        <begin position="32"/>
        <end position="256"/>
    </location>
</feature>
<evidence type="ECO:0000313" key="9">
    <source>
        <dbReference type="EMBL" id="ETD22561.1"/>
    </source>
</evidence>
<dbReference type="AlphaFoldDB" id="V8C752"/>
<dbReference type="OrthoDB" id="9800840at2"/>
<keyword evidence="2" id="KW-0004">4Fe-4S</keyword>